<evidence type="ECO:0000256" key="2">
    <source>
        <dbReference type="ARBA" id="ARBA00022723"/>
    </source>
</evidence>
<dbReference type="SUPFAM" id="SSF52540">
    <property type="entry name" value="P-loop containing nucleoside triphosphate hydrolases"/>
    <property type="match status" value="1"/>
</dbReference>
<reference evidence="8" key="1">
    <citation type="submission" date="2016-01" db="EMBL/GenBank/DDBJ databases">
        <title>Reference transcriptome for the parasite Schistocephalus solidus: insights into the molecular evolution of parasitism.</title>
        <authorList>
            <person name="Hebert F.O."/>
            <person name="Grambauer S."/>
            <person name="Barber I."/>
            <person name="Landry C.R."/>
            <person name="Aubin-Horth N."/>
        </authorList>
    </citation>
    <scope>NUCLEOTIDE SEQUENCE</scope>
</reference>
<dbReference type="GO" id="GO:0046872">
    <property type="term" value="F:metal ion binding"/>
    <property type="evidence" value="ECO:0007669"/>
    <property type="project" value="UniProtKB-KW"/>
</dbReference>
<dbReference type="CDD" id="cd02037">
    <property type="entry name" value="Mrp_NBP35"/>
    <property type="match status" value="1"/>
</dbReference>
<dbReference type="Gene3D" id="3.40.50.300">
    <property type="entry name" value="P-loop containing nucleotide triphosphate hydrolases"/>
    <property type="match status" value="1"/>
</dbReference>
<sequence length="399" mass="42827">FFCWFPGYVSFAVVSVSLHVFGDMKTQSDVPVDAPATCPGTSSDTAGRTSACAGCPNQSLCASGAAKLSLEEREPEVVQTIRRRLARVKRCLFVLSGKGGVGKSSVTTCLARGLTQRQTARRMQVGVLDLDLCGPSIPCLMGCLDAQVHQSAQGWSPVFVNENLSLMSLGFLTDPDQAIIWRGPRKNAFIRDLLCNVSWVEEQAEEGGAWLDFLLIDTPPGTSDEHLSAVPYLKVAGCPCAALIVTTPQEVALCDVRKEINFCEKVGLPILGIVENMSAFECPKCHVSSPLFPATTGGAASLCVGHGGGGDGTTLNVDLPLLGRIPLDPRLTRCLDEGLCPFEESSRLDHPSKPCEQNSEETRFGIHGGLYVIEAYRDLVESIITNFDRKFVGTQSVSS</sequence>
<dbReference type="AlphaFoldDB" id="A0A0X3NUK0"/>
<dbReference type="InterPro" id="IPR033756">
    <property type="entry name" value="YlxH/NBP35"/>
</dbReference>
<dbReference type="Pfam" id="PF10609">
    <property type="entry name" value="ParA"/>
    <property type="match status" value="1"/>
</dbReference>
<organism evidence="8">
    <name type="scientific">Schistocephalus solidus</name>
    <name type="common">Tapeworm</name>
    <dbReference type="NCBI Taxonomy" id="70667"/>
    <lineage>
        <taxon>Eukaryota</taxon>
        <taxon>Metazoa</taxon>
        <taxon>Spiralia</taxon>
        <taxon>Lophotrochozoa</taxon>
        <taxon>Platyhelminthes</taxon>
        <taxon>Cestoda</taxon>
        <taxon>Eucestoda</taxon>
        <taxon>Diphyllobothriidea</taxon>
        <taxon>Diphyllobothriidae</taxon>
        <taxon>Schistocephalus</taxon>
    </lineage>
</organism>
<feature type="chain" id="PRO_5007050744" evidence="7">
    <location>
        <begin position="23"/>
        <end position="399"/>
    </location>
</feature>
<dbReference type="InterPro" id="IPR027417">
    <property type="entry name" value="P-loop_NTPase"/>
</dbReference>
<keyword evidence="6" id="KW-0411">Iron-sulfur</keyword>
<evidence type="ECO:0000256" key="5">
    <source>
        <dbReference type="ARBA" id="ARBA00023004"/>
    </source>
</evidence>
<dbReference type="EMBL" id="GEEE01020435">
    <property type="protein sequence ID" value="JAP42790.1"/>
    <property type="molecule type" value="Transcribed_RNA"/>
</dbReference>
<dbReference type="GO" id="GO:0016226">
    <property type="term" value="P:iron-sulfur cluster assembly"/>
    <property type="evidence" value="ECO:0007669"/>
    <property type="project" value="InterPro"/>
</dbReference>
<dbReference type="GO" id="GO:0005829">
    <property type="term" value="C:cytosol"/>
    <property type="evidence" value="ECO:0007669"/>
    <property type="project" value="TreeGrafter"/>
</dbReference>
<dbReference type="GO" id="GO:0051539">
    <property type="term" value="F:4 iron, 4 sulfur cluster binding"/>
    <property type="evidence" value="ECO:0007669"/>
    <property type="project" value="UniProtKB-KW"/>
</dbReference>
<evidence type="ECO:0000256" key="6">
    <source>
        <dbReference type="ARBA" id="ARBA00023014"/>
    </source>
</evidence>
<dbReference type="HAMAP" id="MF_02040">
    <property type="entry name" value="Mrp_NBP35"/>
    <property type="match status" value="1"/>
</dbReference>
<dbReference type="GO" id="GO:0005524">
    <property type="term" value="F:ATP binding"/>
    <property type="evidence" value="ECO:0007669"/>
    <property type="project" value="UniProtKB-KW"/>
</dbReference>
<evidence type="ECO:0000313" key="8">
    <source>
        <dbReference type="EMBL" id="JAP42790.1"/>
    </source>
</evidence>
<keyword evidence="2" id="KW-0479">Metal-binding</keyword>
<evidence type="ECO:0000256" key="4">
    <source>
        <dbReference type="ARBA" id="ARBA00022840"/>
    </source>
</evidence>
<feature type="non-terminal residue" evidence="8">
    <location>
        <position position="1"/>
    </location>
</feature>
<dbReference type="GO" id="GO:0140663">
    <property type="term" value="F:ATP-dependent FeS chaperone activity"/>
    <property type="evidence" value="ECO:0007669"/>
    <property type="project" value="InterPro"/>
</dbReference>
<dbReference type="PANTHER" id="PTHR23264">
    <property type="entry name" value="NUCLEOTIDE-BINDING PROTEIN NBP35 YEAST -RELATED"/>
    <property type="match status" value="1"/>
</dbReference>
<protein>
    <submittedName>
        <fullName evidence="8">Cytosolic Fe-S cluster assembly factor nubp1</fullName>
    </submittedName>
</protein>
<keyword evidence="1" id="KW-0004">4Fe-4S</keyword>
<keyword evidence="5" id="KW-0408">Iron</keyword>
<name>A0A0X3NUK0_SCHSO</name>
<gene>
    <name evidence="8" type="primary">NUBP1</name>
    <name evidence="8" type="ORF">TR99115</name>
</gene>
<keyword evidence="4" id="KW-0067">ATP-binding</keyword>
<evidence type="ECO:0000256" key="1">
    <source>
        <dbReference type="ARBA" id="ARBA00022485"/>
    </source>
</evidence>
<keyword evidence="7" id="KW-0732">Signal</keyword>
<dbReference type="PANTHER" id="PTHR23264:SF35">
    <property type="entry name" value="CYTOSOLIC FE-S CLUSTER ASSEMBLY FACTOR NUBP1"/>
    <property type="match status" value="1"/>
</dbReference>
<keyword evidence="3" id="KW-0547">Nucleotide-binding</keyword>
<dbReference type="InterPro" id="IPR019591">
    <property type="entry name" value="Mrp/NBP35_ATP-bd"/>
</dbReference>
<evidence type="ECO:0000256" key="7">
    <source>
        <dbReference type="SAM" id="SignalP"/>
    </source>
</evidence>
<feature type="signal peptide" evidence="7">
    <location>
        <begin position="1"/>
        <end position="22"/>
    </location>
</feature>
<proteinExistence type="inferred from homology"/>
<accession>A0A0X3NUK0</accession>
<evidence type="ECO:0000256" key="3">
    <source>
        <dbReference type="ARBA" id="ARBA00022741"/>
    </source>
</evidence>